<dbReference type="Gene3D" id="3.40.50.300">
    <property type="entry name" value="P-loop containing nucleotide triphosphate hydrolases"/>
    <property type="match status" value="1"/>
</dbReference>
<name>A0A3S3QPE3_9BACT</name>
<evidence type="ECO:0000313" key="1">
    <source>
        <dbReference type="EMBL" id="RWX50524.1"/>
    </source>
</evidence>
<reference evidence="3 4" key="1">
    <citation type="submission" date="2017-01" db="EMBL/GenBank/DDBJ databases">
        <title>The cable genome- insights into the physiology and evolution of filamentous bacteria capable of sulfide oxidation via long distance electron transfer.</title>
        <authorList>
            <person name="Schreiber L."/>
            <person name="Bjerg J.T."/>
            <person name="Boggild A."/>
            <person name="Van De Vossenberg J."/>
            <person name="Meysman F."/>
            <person name="Nielsen L.P."/>
            <person name="Schramm A."/>
            <person name="Kjeldsen K.U."/>
        </authorList>
    </citation>
    <scope>NUCLEOTIDE SEQUENCE [LARGE SCALE GENOMIC DNA]</scope>
    <source>
        <strain evidence="1">A3</strain>
        <strain evidence="2">A5</strain>
    </source>
</reference>
<dbReference type="AlphaFoldDB" id="A0A3S3QPE3"/>
<gene>
    <name evidence="1" type="ORF">VU00_10631</name>
    <name evidence="2" type="ORF">VU01_10111</name>
</gene>
<dbReference type="SUPFAM" id="SSF52540">
    <property type="entry name" value="P-loop containing nucleoside triphosphate hydrolases"/>
    <property type="match status" value="1"/>
</dbReference>
<keyword evidence="4" id="KW-1185">Reference proteome</keyword>
<sequence>MGYEPLVKKNPLRVLNLAGNDKKMGLIMARAGLGKTALLVQIALDSILRGKRVVHISIGENLEKTKLWYDDMLEIILQECSVAKPHELIDMVQRHRMIMSFKESAFNRARLEERLNDMILQDIFKPDCVVIDGFDFTNMDHEDLEDINNLMESLRLQTWFSATSHREDDRVSPSGVPAPCHELDDLFETVVLLKSEQEYVQLEIIRHNSDACSGDAHHLILDPATMMVKKDD</sequence>
<dbReference type="EMBL" id="MTKS01000011">
    <property type="protein sequence ID" value="RWX52447.1"/>
    <property type="molecule type" value="Genomic_DNA"/>
</dbReference>
<dbReference type="Proteomes" id="UP000288892">
    <property type="component" value="Unassembled WGS sequence"/>
</dbReference>
<protein>
    <recommendedName>
        <fullName evidence="5">AAA domain-containing protein</fullName>
    </recommendedName>
</protein>
<dbReference type="EMBL" id="MTKR01000063">
    <property type="protein sequence ID" value="RWX50524.1"/>
    <property type="molecule type" value="Genomic_DNA"/>
</dbReference>
<evidence type="ECO:0000313" key="2">
    <source>
        <dbReference type="EMBL" id="RWX52447.1"/>
    </source>
</evidence>
<accession>A0A3S3QPE3</accession>
<evidence type="ECO:0008006" key="5">
    <source>
        <dbReference type="Google" id="ProtNLM"/>
    </source>
</evidence>
<evidence type="ECO:0000313" key="3">
    <source>
        <dbReference type="Proteomes" id="UP000287615"/>
    </source>
</evidence>
<proteinExistence type="predicted"/>
<dbReference type="Proteomes" id="UP000287615">
    <property type="component" value="Unassembled WGS sequence"/>
</dbReference>
<organism evidence="1 3">
    <name type="scientific">Candidatus Electrothrix marina</name>
    <dbReference type="NCBI Taxonomy" id="1859130"/>
    <lineage>
        <taxon>Bacteria</taxon>
        <taxon>Pseudomonadati</taxon>
        <taxon>Thermodesulfobacteriota</taxon>
        <taxon>Desulfobulbia</taxon>
        <taxon>Desulfobulbales</taxon>
        <taxon>Desulfobulbaceae</taxon>
        <taxon>Candidatus Electrothrix</taxon>
    </lineage>
</organism>
<comment type="caution">
    <text evidence="1">The sequence shown here is derived from an EMBL/GenBank/DDBJ whole genome shotgun (WGS) entry which is preliminary data.</text>
</comment>
<dbReference type="InterPro" id="IPR027417">
    <property type="entry name" value="P-loop_NTPase"/>
</dbReference>
<evidence type="ECO:0000313" key="4">
    <source>
        <dbReference type="Proteomes" id="UP000288892"/>
    </source>
</evidence>